<dbReference type="InterPro" id="IPR025984">
    <property type="entry name" value="DCTPP"/>
</dbReference>
<dbReference type="Pfam" id="PF12643">
    <property type="entry name" value="MazG-like"/>
    <property type="match status" value="1"/>
</dbReference>
<dbReference type="PANTHER" id="PTHR46523:SF1">
    <property type="entry name" value="DCTP PYROPHOSPHATASE 1"/>
    <property type="match status" value="1"/>
</dbReference>
<reference evidence="1" key="1">
    <citation type="submission" date="2022-05" db="EMBL/GenBank/DDBJ databases">
        <authorList>
            <person name="Colautti A."/>
            <person name="Iacumin L."/>
        </authorList>
    </citation>
    <scope>NUCLEOTIDE SEQUENCE</scope>
    <source>
        <strain evidence="1">SK 55</strain>
    </source>
</reference>
<proteinExistence type="predicted"/>
<protein>
    <submittedName>
        <fullName evidence="1">Nucleotide pyrophosphohydrolase</fullName>
    </submittedName>
</protein>
<dbReference type="PIRSF" id="PIRSF029826">
    <property type="entry name" value="UCP029826_pph"/>
    <property type="match status" value="1"/>
</dbReference>
<dbReference type="InterPro" id="IPR052555">
    <property type="entry name" value="dCTP_Pyrophosphatase"/>
</dbReference>
<dbReference type="GO" id="GO:0047429">
    <property type="term" value="F:nucleoside triphosphate diphosphatase activity"/>
    <property type="evidence" value="ECO:0007669"/>
    <property type="project" value="InterPro"/>
</dbReference>
<dbReference type="Proteomes" id="UP001152173">
    <property type="component" value="Unassembled WGS sequence"/>
</dbReference>
<dbReference type="SUPFAM" id="SSF101386">
    <property type="entry name" value="all-alpha NTP pyrophosphatases"/>
    <property type="match status" value="1"/>
</dbReference>
<evidence type="ECO:0000313" key="2">
    <source>
        <dbReference type="Proteomes" id="UP001152173"/>
    </source>
</evidence>
<dbReference type="Gene3D" id="1.10.287.1080">
    <property type="entry name" value="MazG-like"/>
    <property type="match status" value="1"/>
</dbReference>
<dbReference type="PANTHER" id="PTHR46523">
    <property type="entry name" value="DCTP PYROPHOSPHATASE 1"/>
    <property type="match status" value="1"/>
</dbReference>
<gene>
    <name evidence="1" type="ORF">M9R32_06245</name>
</gene>
<comment type="caution">
    <text evidence="1">The sequence shown here is derived from an EMBL/GenBank/DDBJ whole genome shotgun (WGS) entry which is preliminary data.</text>
</comment>
<dbReference type="CDD" id="cd11537">
    <property type="entry name" value="NTP-PPase_RS21-C6_like"/>
    <property type="match status" value="1"/>
</dbReference>
<dbReference type="EMBL" id="JAMKBJ010000004">
    <property type="protein sequence ID" value="MCZ8536776.1"/>
    <property type="molecule type" value="Genomic_DNA"/>
</dbReference>
<organism evidence="1 2">
    <name type="scientific">Paenisporosarcina quisquiliarum</name>
    <dbReference type="NCBI Taxonomy" id="365346"/>
    <lineage>
        <taxon>Bacteria</taxon>
        <taxon>Bacillati</taxon>
        <taxon>Bacillota</taxon>
        <taxon>Bacilli</taxon>
        <taxon>Bacillales</taxon>
        <taxon>Caryophanaceae</taxon>
        <taxon>Paenisporosarcina</taxon>
    </lineage>
</organism>
<dbReference type="GO" id="GO:0009143">
    <property type="term" value="P:nucleoside triphosphate catabolic process"/>
    <property type="evidence" value="ECO:0007669"/>
    <property type="project" value="InterPro"/>
</dbReference>
<name>A0A9X3RCT4_9BACL</name>
<evidence type="ECO:0000313" key="1">
    <source>
        <dbReference type="EMBL" id="MCZ8536776.1"/>
    </source>
</evidence>
<sequence>MKDMIKEINQFRDERGWGGNHDARSLAISISLEASELLECFQWRSAEEAIAHDKQAIVDEMADVFIYLLQFSDVIGEDLLVAAREKMKKNAIKYPIPSKSV</sequence>
<accession>A0A9X3RCT4</accession>
<keyword evidence="2" id="KW-1185">Reference proteome</keyword>
<dbReference type="AlphaFoldDB" id="A0A9X3RCT4"/>
<dbReference type="RefSeq" id="WP_269925874.1">
    <property type="nucleotide sequence ID" value="NZ_JAMKBJ010000004.1"/>
</dbReference>